<evidence type="ECO:0000313" key="21">
    <source>
        <dbReference type="Proteomes" id="UP001165063"/>
    </source>
</evidence>
<dbReference type="Pfam" id="PF00520">
    <property type="entry name" value="Ion_trans"/>
    <property type="match status" value="3"/>
</dbReference>
<organism evidence="20 21">
    <name type="scientific">Ambrosiozyma monospora</name>
    <name type="common">Yeast</name>
    <name type="synonym">Endomycopsis monosporus</name>
    <dbReference type="NCBI Taxonomy" id="43982"/>
    <lineage>
        <taxon>Eukaryota</taxon>
        <taxon>Fungi</taxon>
        <taxon>Dikarya</taxon>
        <taxon>Ascomycota</taxon>
        <taxon>Saccharomycotina</taxon>
        <taxon>Pichiomycetes</taxon>
        <taxon>Pichiales</taxon>
        <taxon>Pichiaceae</taxon>
        <taxon>Ambrosiozyma</taxon>
    </lineage>
</organism>
<feature type="transmembrane region" description="Helical" evidence="18">
    <location>
        <begin position="21"/>
        <end position="41"/>
    </location>
</feature>
<feature type="transmembrane region" description="Helical" evidence="18">
    <location>
        <begin position="779"/>
        <end position="800"/>
    </location>
</feature>
<reference evidence="20" key="1">
    <citation type="submission" date="2023-04" db="EMBL/GenBank/DDBJ databases">
        <title>Ambrosiozyma monospora NBRC 1965.</title>
        <authorList>
            <person name="Ichikawa N."/>
            <person name="Sato H."/>
            <person name="Tonouchi N."/>
        </authorList>
    </citation>
    <scope>NUCLEOTIDE SEQUENCE</scope>
    <source>
        <strain evidence="20">NBRC 1965</strain>
    </source>
</reference>
<keyword evidence="12 18" id="KW-0472">Membrane</keyword>
<keyword evidence="21" id="KW-1185">Reference proteome</keyword>
<dbReference type="OrthoDB" id="416585at2759"/>
<evidence type="ECO:0000259" key="19">
    <source>
        <dbReference type="PROSITE" id="PS50222"/>
    </source>
</evidence>
<keyword evidence="5" id="KW-0109">Calcium transport</keyword>
<feature type="transmembrane region" description="Helical" evidence="18">
    <location>
        <begin position="738"/>
        <end position="767"/>
    </location>
</feature>
<dbReference type="InterPro" id="IPR050599">
    <property type="entry name" value="VDCC_alpha-1_subunit"/>
</dbReference>
<keyword evidence="6" id="KW-0107">Calcium channel</keyword>
<dbReference type="InterPro" id="IPR027359">
    <property type="entry name" value="Volt_channel_dom_sf"/>
</dbReference>
<comment type="caution">
    <text evidence="20">The sequence shown here is derived from an EMBL/GenBank/DDBJ whole genome shotgun (WGS) entry which is preliminary data.</text>
</comment>
<feature type="transmembrane region" description="Helical" evidence="18">
    <location>
        <begin position="80"/>
        <end position="100"/>
    </location>
</feature>
<sequence length="1231" mass="142143">MDLIVQATKNAEDLGAIQTKALVMNTITATILTIDILSRIYKYRFEFLDHILNIADIVLALVNVFILFPFIREQDAVYNWLTFFQIIRVYRIMLIIPYSRHLWKVVLGNIRYLLYLIAFAVLLFISTSLIYARFFEGIISDPNDIDSTLSTMTSFTNVFMTLYIIMTSENWTNVMYLTQETATSTATQAFIFIYLAVWFCIANILLINAFLDLISENLAHIPSRQKKWYQVVNFFIRARTKNIKGGNNVAIFDRLKYAPLEKVNFDAREMSLILYKNGSLSEFLSEYKFHISIFTKFKIHIITYLNSTFSESTFLQFYSHFYLNETNMFHPDGSFSDSSLMDDSTTSSKVEFLSQHPMYDSVFFLISSDNPIRKFIQNIVPNFHGTRTKDLRLLSTCNNNDKPTWREYWPTIAFELFMFAATIVMLTQTCIMTPLYRFEHEYHLGEWNWPVVVDLIFCVIFSVEFLLHVLADGLFFTPTAFLMDGWGILTTITLISMWLDFGLEISNFISLAETFSSLKSLRALRILTTSSVTRETFDSTLIYSIHSMYGAVVTALSLMIPFAIWGLNIFAKRFGQCNDDNDPLNAQQCFGDYVNSAVMCKGHGIDNCGWDVLSPRVYSNPHFNFDSFGSSLSTLFQITSVEGWTSVLNSALRSSGVNGASTYHQFSLNAVFVFAFNIVSTFLILNLFLSELINGYARKMGTAYLTDYQVGWTGSKNLIRSVEPTIEYRPQFNKFQTWLYNFFVEPIGVGKVVNFGVYILLASALLFDDDTTFGEYYKSIVIIFCTTFLLINHVVMAMYGARKKELDTLKRYSSVVLCVVAIILGAINYGREFRHSESGVKLEVHPTESIQKVVLCFFFIFLPRISAKLNTFLRFSVTASKQFVSLMILWVVLFLVFSIALNQTFGLTKIGENTSHNLNFRTVPKAALYLFISAFGEGWDSIMDDFFVDKPYCSSINKNHVSYNDCGSQGQAYALFISWNILAVYLMMNLFVSIIVEAFKVTYHDNELMPQERFEKLIEKFKDRWKVYDKVGTGKIPFDKLEDLVNDFESNRLFTFDELSFKGWIKNDFREELAEKAVFNGEIDFHTTLLLVSYYNYFSKEKEYLRTFDDYVWRKYREYISYTDYDNTGEMVFISREERMRSRMGDSASAGIKRQSLANLNTGPDDLGFLSEVNTSLRRMGFERIPESEEREESNEEEEYEVNRSSDDGYTESRSSSVFGSIRHHGDRDVL</sequence>
<name>A0A9W7DGW6_AMBMO</name>
<comment type="similarity">
    <text evidence="15">Belongs to the calcium channel alpha-1 subunit (TC 1.A.1.11) family.</text>
</comment>
<dbReference type="FunFam" id="1.10.287.70:FF:000093">
    <property type="entry name" value="Calcium channel subunit Cch1"/>
    <property type="match status" value="1"/>
</dbReference>
<keyword evidence="10 18" id="KW-1133">Transmembrane helix</keyword>
<dbReference type="Gene3D" id="1.10.287.70">
    <property type="match status" value="3"/>
</dbReference>
<feature type="transmembrane region" description="Helical" evidence="18">
    <location>
        <begin position="147"/>
        <end position="166"/>
    </location>
</feature>
<dbReference type="Gene3D" id="1.20.120.350">
    <property type="entry name" value="Voltage-gated potassium channels. Chain C"/>
    <property type="match status" value="1"/>
</dbReference>
<evidence type="ECO:0000256" key="14">
    <source>
        <dbReference type="ARBA" id="ARBA00023303"/>
    </source>
</evidence>
<evidence type="ECO:0000256" key="3">
    <source>
        <dbReference type="ARBA" id="ARBA00022475"/>
    </source>
</evidence>
<evidence type="ECO:0000256" key="4">
    <source>
        <dbReference type="ARBA" id="ARBA00022553"/>
    </source>
</evidence>
<feature type="transmembrane region" description="Helical" evidence="18">
    <location>
        <begin position="112"/>
        <end position="135"/>
    </location>
</feature>
<feature type="transmembrane region" description="Helical" evidence="18">
    <location>
        <begin position="883"/>
        <end position="901"/>
    </location>
</feature>
<dbReference type="PROSITE" id="PS50222">
    <property type="entry name" value="EF_HAND_2"/>
    <property type="match status" value="1"/>
</dbReference>
<feature type="compositionally biased region" description="Acidic residues" evidence="17">
    <location>
        <begin position="1189"/>
        <end position="1200"/>
    </location>
</feature>
<feature type="transmembrane region" description="Helical" evidence="18">
    <location>
        <begin position="479"/>
        <end position="499"/>
    </location>
</feature>
<proteinExistence type="inferred from homology"/>
<dbReference type="GO" id="GO:0098703">
    <property type="term" value="P:calcium ion import across plasma membrane"/>
    <property type="evidence" value="ECO:0007669"/>
    <property type="project" value="TreeGrafter"/>
</dbReference>
<keyword evidence="11" id="KW-0406">Ion transport</keyword>
<feature type="domain" description="EF-hand" evidence="19">
    <location>
        <begin position="1016"/>
        <end position="1051"/>
    </location>
</feature>
<dbReference type="InterPro" id="IPR002048">
    <property type="entry name" value="EF_hand_dom"/>
</dbReference>
<dbReference type="GO" id="GO:0005509">
    <property type="term" value="F:calcium ion binding"/>
    <property type="evidence" value="ECO:0007669"/>
    <property type="project" value="InterPro"/>
</dbReference>
<keyword evidence="14" id="KW-0407">Ion channel</keyword>
<evidence type="ECO:0000256" key="18">
    <source>
        <dbReference type="SAM" id="Phobius"/>
    </source>
</evidence>
<gene>
    <name evidence="20" type="ORF">Amon01_000547000</name>
</gene>
<feature type="transmembrane region" description="Helical" evidence="18">
    <location>
        <begin position="850"/>
        <end position="871"/>
    </location>
</feature>
<dbReference type="GO" id="GO:0005891">
    <property type="term" value="C:voltage-gated calcium channel complex"/>
    <property type="evidence" value="ECO:0007669"/>
    <property type="project" value="TreeGrafter"/>
</dbReference>
<feature type="transmembrane region" description="Helical" evidence="18">
    <location>
        <begin position="447"/>
        <end position="467"/>
    </location>
</feature>
<keyword evidence="3" id="KW-1003">Cell membrane</keyword>
<evidence type="ECO:0000256" key="5">
    <source>
        <dbReference type="ARBA" id="ARBA00022568"/>
    </source>
</evidence>
<evidence type="ECO:0000256" key="10">
    <source>
        <dbReference type="ARBA" id="ARBA00022989"/>
    </source>
</evidence>
<protein>
    <recommendedName>
        <fullName evidence="16">Calcium-channel protein CCH1</fullName>
    </recommendedName>
</protein>
<evidence type="ECO:0000256" key="6">
    <source>
        <dbReference type="ARBA" id="ARBA00022673"/>
    </source>
</evidence>
<evidence type="ECO:0000256" key="11">
    <source>
        <dbReference type="ARBA" id="ARBA00023065"/>
    </source>
</evidence>
<evidence type="ECO:0000256" key="9">
    <source>
        <dbReference type="ARBA" id="ARBA00022882"/>
    </source>
</evidence>
<evidence type="ECO:0000256" key="13">
    <source>
        <dbReference type="ARBA" id="ARBA00023180"/>
    </source>
</evidence>
<feature type="transmembrane region" description="Helical" evidence="18">
    <location>
        <begin position="812"/>
        <end position="830"/>
    </location>
</feature>
<dbReference type="Proteomes" id="UP001165063">
    <property type="component" value="Unassembled WGS sequence"/>
</dbReference>
<evidence type="ECO:0000313" key="20">
    <source>
        <dbReference type="EMBL" id="GMG39596.1"/>
    </source>
</evidence>
<dbReference type="PANTHER" id="PTHR45628:SF7">
    <property type="entry name" value="VOLTAGE-DEPENDENT CALCIUM CHANNEL TYPE A SUBUNIT ALPHA-1"/>
    <property type="match status" value="1"/>
</dbReference>
<evidence type="ECO:0000256" key="8">
    <source>
        <dbReference type="ARBA" id="ARBA00022837"/>
    </source>
</evidence>
<evidence type="ECO:0000256" key="16">
    <source>
        <dbReference type="ARBA" id="ARBA00067459"/>
    </source>
</evidence>
<feature type="region of interest" description="Disordered" evidence="17">
    <location>
        <begin position="1183"/>
        <end position="1231"/>
    </location>
</feature>
<feature type="transmembrane region" description="Helical" evidence="18">
    <location>
        <begin position="666"/>
        <end position="689"/>
    </location>
</feature>
<comment type="subcellular location">
    <subcellularLocation>
        <location evidence="1">Cell membrane</location>
        <topology evidence="1">Multi-pass membrane protein</topology>
    </subcellularLocation>
</comment>
<keyword evidence="2" id="KW-0813">Transport</keyword>
<feature type="transmembrane region" description="Helical" evidence="18">
    <location>
        <begin position="412"/>
        <end position="435"/>
    </location>
</feature>
<evidence type="ECO:0000256" key="15">
    <source>
        <dbReference type="ARBA" id="ARBA00061395"/>
    </source>
</evidence>
<keyword evidence="8" id="KW-0106">Calcium</keyword>
<dbReference type="PANTHER" id="PTHR45628">
    <property type="entry name" value="VOLTAGE-DEPENDENT CALCIUM CHANNEL TYPE A SUBUNIT ALPHA-1"/>
    <property type="match status" value="1"/>
</dbReference>
<dbReference type="SUPFAM" id="SSF81324">
    <property type="entry name" value="Voltage-gated potassium channels"/>
    <property type="match status" value="2"/>
</dbReference>
<dbReference type="InterPro" id="IPR005821">
    <property type="entry name" value="Ion_trans_dom"/>
</dbReference>
<dbReference type="EMBL" id="BSXU01003038">
    <property type="protein sequence ID" value="GMG39596.1"/>
    <property type="molecule type" value="Genomic_DNA"/>
</dbReference>
<feature type="transmembrane region" description="Helical" evidence="18">
    <location>
        <begin position="972"/>
        <end position="996"/>
    </location>
</feature>
<keyword evidence="7 18" id="KW-0812">Transmembrane</keyword>
<feature type="transmembrane region" description="Helical" evidence="18">
    <location>
        <begin position="186"/>
        <end position="211"/>
    </location>
</feature>
<keyword evidence="4" id="KW-0597">Phosphoprotein</keyword>
<dbReference type="AlphaFoldDB" id="A0A9W7DGW6"/>
<evidence type="ECO:0000256" key="17">
    <source>
        <dbReference type="SAM" id="MobiDB-lite"/>
    </source>
</evidence>
<accession>A0A9W7DGW6</accession>
<evidence type="ECO:0000256" key="7">
    <source>
        <dbReference type="ARBA" id="ARBA00022692"/>
    </source>
</evidence>
<evidence type="ECO:0000256" key="2">
    <source>
        <dbReference type="ARBA" id="ARBA00022448"/>
    </source>
</evidence>
<keyword evidence="9" id="KW-0851">Voltage-gated channel</keyword>
<keyword evidence="13" id="KW-0325">Glycoprotein</keyword>
<feature type="transmembrane region" description="Helical" evidence="18">
    <location>
        <begin position="47"/>
        <end position="68"/>
    </location>
</feature>
<dbReference type="GO" id="GO:0008331">
    <property type="term" value="F:high voltage-gated calcium channel activity"/>
    <property type="evidence" value="ECO:0007669"/>
    <property type="project" value="TreeGrafter"/>
</dbReference>
<evidence type="ECO:0000256" key="12">
    <source>
        <dbReference type="ARBA" id="ARBA00023136"/>
    </source>
</evidence>
<feature type="transmembrane region" description="Helical" evidence="18">
    <location>
        <begin position="541"/>
        <end position="564"/>
    </location>
</feature>
<evidence type="ECO:0000256" key="1">
    <source>
        <dbReference type="ARBA" id="ARBA00004651"/>
    </source>
</evidence>